<gene>
    <name evidence="1" type="ORF">V6N12_058560</name>
</gene>
<sequence length="85" mass="9590">MFPGRMVKEKVEKEGNVSLFHQCAMLLAWPLSFSSSCVSSLVVAGRRGYRQGKIGVQSRMLLPKFRIRGICVFSIDYCCRSFGHT</sequence>
<reference evidence="1 2" key="1">
    <citation type="journal article" date="2024" name="G3 (Bethesda)">
        <title>Genome assembly of Hibiscus sabdariffa L. provides insights into metabolisms of medicinal natural products.</title>
        <authorList>
            <person name="Kim T."/>
        </authorList>
    </citation>
    <scope>NUCLEOTIDE SEQUENCE [LARGE SCALE GENOMIC DNA]</scope>
    <source>
        <strain evidence="1">TK-2024</strain>
        <tissue evidence="1">Old leaves</tissue>
    </source>
</reference>
<evidence type="ECO:0000313" key="2">
    <source>
        <dbReference type="Proteomes" id="UP001472677"/>
    </source>
</evidence>
<comment type="caution">
    <text evidence="1">The sequence shown here is derived from an EMBL/GenBank/DDBJ whole genome shotgun (WGS) entry which is preliminary data.</text>
</comment>
<dbReference type="Proteomes" id="UP001472677">
    <property type="component" value="Unassembled WGS sequence"/>
</dbReference>
<accession>A0ABR2ESI3</accession>
<protein>
    <submittedName>
        <fullName evidence="1">Uncharacterized protein</fullName>
    </submittedName>
</protein>
<dbReference type="EMBL" id="JBBPBM010000010">
    <property type="protein sequence ID" value="KAK8564984.1"/>
    <property type="molecule type" value="Genomic_DNA"/>
</dbReference>
<keyword evidence="2" id="KW-1185">Reference proteome</keyword>
<evidence type="ECO:0000313" key="1">
    <source>
        <dbReference type="EMBL" id="KAK8564984.1"/>
    </source>
</evidence>
<organism evidence="1 2">
    <name type="scientific">Hibiscus sabdariffa</name>
    <name type="common">roselle</name>
    <dbReference type="NCBI Taxonomy" id="183260"/>
    <lineage>
        <taxon>Eukaryota</taxon>
        <taxon>Viridiplantae</taxon>
        <taxon>Streptophyta</taxon>
        <taxon>Embryophyta</taxon>
        <taxon>Tracheophyta</taxon>
        <taxon>Spermatophyta</taxon>
        <taxon>Magnoliopsida</taxon>
        <taxon>eudicotyledons</taxon>
        <taxon>Gunneridae</taxon>
        <taxon>Pentapetalae</taxon>
        <taxon>rosids</taxon>
        <taxon>malvids</taxon>
        <taxon>Malvales</taxon>
        <taxon>Malvaceae</taxon>
        <taxon>Malvoideae</taxon>
        <taxon>Hibiscus</taxon>
    </lineage>
</organism>
<name>A0ABR2ESI3_9ROSI</name>
<proteinExistence type="predicted"/>